<evidence type="ECO:0000256" key="5">
    <source>
        <dbReference type="ARBA" id="ARBA00022764"/>
    </source>
</evidence>
<dbReference type="STRING" id="1518501.CQ10_19920"/>
<dbReference type="PANTHER" id="PTHR43649">
    <property type="entry name" value="ARABINOSE-BINDING PROTEIN-RELATED"/>
    <property type="match status" value="1"/>
</dbReference>
<evidence type="ECO:0000313" key="7">
    <source>
        <dbReference type="EMBL" id="KRR01628.1"/>
    </source>
</evidence>
<dbReference type="Gene3D" id="3.40.190.10">
    <property type="entry name" value="Periplasmic binding protein-like II"/>
    <property type="match status" value="1"/>
</dbReference>
<reference evidence="7 8" key="1">
    <citation type="submission" date="2014-03" db="EMBL/GenBank/DDBJ databases">
        <title>Bradyrhizobium valentinum sp. nov., isolated from effective nodules of Lupinus mariae-josephae, a lupine endemic of basic-lime soils in Eastern Spain.</title>
        <authorList>
            <person name="Duran D."/>
            <person name="Rey L."/>
            <person name="Navarro A."/>
            <person name="Busquets A."/>
            <person name="Imperial J."/>
            <person name="Ruiz-Argueso T."/>
        </authorList>
    </citation>
    <scope>NUCLEOTIDE SEQUENCE [LARGE SCALE GENOMIC DNA]</scope>
    <source>
        <strain evidence="7 8">LmjM3</strain>
    </source>
</reference>
<sequence>MKNDITRREALALGVSAAALAATGASAQTASVIKAADVPAPKLAIEKGASLRMLRPVRFVQADEDVFRANAAKFTKETGVEVKVDFVGWEDISQQTAVTSNSGAGPDIIIGFSDAPHIYIDKLVELTDVADYLGKRYGGWQPLAQKYGKRNKSDAWIGLPFGATAGPLIYRKSVLQSVGFDKVPEDHAGILDLCRKLQKAGKPAGFALGNAKGDGNGFANWALWSHNASLLDEEGNIVINSKETIAALNWVKELYPTFIAGTPSWNDVSNNRAYSSQEISLTANGVSLYFSLKNDPATRAIAEDSEHQLLPKGLAKISPMAGLTLNAMLFKHSPYPNAAKAFLQFMLEKDQYEPWLNANSGYWSQPLAAYADAAVWSSDPKVKIFKNTMNSTYYDGYKGPISTATGAVSADYVLIQMCAAVATGASTPEAAAAEAEQRAKRYFRRQGRG</sequence>
<dbReference type="RefSeq" id="WP_057853365.1">
    <property type="nucleotide sequence ID" value="NZ_LLXX01000157.1"/>
</dbReference>
<dbReference type="OrthoDB" id="9795569at2"/>
<dbReference type="EMBL" id="LLXX01000157">
    <property type="protein sequence ID" value="KRR01628.1"/>
    <property type="molecule type" value="Genomic_DNA"/>
</dbReference>
<organism evidence="7 8">
    <name type="scientific">Bradyrhizobium valentinum</name>
    <dbReference type="NCBI Taxonomy" id="1518501"/>
    <lineage>
        <taxon>Bacteria</taxon>
        <taxon>Pseudomonadati</taxon>
        <taxon>Pseudomonadota</taxon>
        <taxon>Alphaproteobacteria</taxon>
        <taxon>Hyphomicrobiales</taxon>
        <taxon>Nitrobacteraceae</taxon>
        <taxon>Bradyrhizobium</taxon>
    </lineage>
</organism>
<keyword evidence="4 6" id="KW-0732">Signal</keyword>
<dbReference type="InterPro" id="IPR006311">
    <property type="entry name" value="TAT_signal"/>
</dbReference>
<evidence type="ECO:0000313" key="8">
    <source>
        <dbReference type="Proteomes" id="UP000051913"/>
    </source>
</evidence>
<feature type="signal peptide" evidence="6">
    <location>
        <begin position="1"/>
        <end position="27"/>
    </location>
</feature>
<keyword evidence="3" id="KW-0813">Transport</keyword>
<protein>
    <submittedName>
        <fullName evidence="7">ABC transporter substrate-binding protein</fullName>
    </submittedName>
</protein>
<comment type="subcellular location">
    <subcellularLocation>
        <location evidence="1">Periplasm</location>
    </subcellularLocation>
</comment>
<comment type="caution">
    <text evidence="7">The sequence shown here is derived from an EMBL/GenBank/DDBJ whole genome shotgun (WGS) entry which is preliminary data.</text>
</comment>
<keyword evidence="8" id="KW-1185">Reference proteome</keyword>
<dbReference type="GO" id="GO:0042597">
    <property type="term" value="C:periplasmic space"/>
    <property type="evidence" value="ECO:0007669"/>
    <property type="project" value="UniProtKB-SubCell"/>
</dbReference>
<keyword evidence="5" id="KW-0574">Periplasm</keyword>
<dbReference type="AlphaFoldDB" id="A0A0R3L2H7"/>
<proteinExistence type="inferred from homology"/>
<feature type="chain" id="PRO_5009796927" evidence="6">
    <location>
        <begin position="28"/>
        <end position="449"/>
    </location>
</feature>
<dbReference type="Proteomes" id="UP000051913">
    <property type="component" value="Unassembled WGS sequence"/>
</dbReference>
<dbReference type="Pfam" id="PF13416">
    <property type="entry name" value="SBP_bac_8"/>
    <property type="match status" value="1"/>
</dbReference>
<dbReference type="SUPFAM" id="SSF53850">
    <property type="entry name" value="Periplasmic binding protein-like II"/>
    <property type="match status" value="1"/>
</dbReference>
<gene>
    <name evidence="7" type="ORF">CP49_21665</name>
</gene>
<name>A0A0R3L2H7_9BRAD</name>
<evidence type="ECO:0000256" key="2">
    <source>
        <dbReference type="ARBA" id="ARBA00008520"/>
    </source>
</evidence>
<evidence type="ECO:0000256" key="6">
    <source>
        <dbReference type="SAM" id="SignalP"/>
    </source>
</evidence>
<evidence type="ECO:0000256" key="4">
    <source>
        <dbReference type="ARBA" id="ARBA00022729"/>
    </source>
</evidence>
<evidence type="ECO:0000256" key="3">
    <source>
        <dbReference type="ARBA" id="ARBA00022448"/>
    </source>
</evidence>
<evidence type="ECO:0000256" key="1">
    <source>
        <dbReference type="ARBA" id="ARBA00004418"/>
    </source>
</evidence>
<dbReference type="InterPro" id="IPR050490">
    <property type="entry name" value="Bact_solute-bd_prot1"/>
</dbReference>
<dbReference type="InterPro" id="IPR006059">
    <property type="entry name" value="SBP"/>
</dbReference>
<dbReference type="PANTHER" id="PTHR43649:SF34">
    <property type="entry name" value="ABC TRANSPORTER PERIPLASMIC-BINDING PROTEIN YCJN-RELATED"/>
    <property type="match status" value="1"/>
</dbReference>
<accession>A0A0R3L2H7</accession>
<dbReference type="PROSITE" id="PS51318">
    <property type="entry name" value="TAT"/>
    <property type="match status" value="1"/>
</dbReference>
<comment type="similarity">
    <text evidence="2">Belongs to the bacterial solute-binding protein 1 family.</text>
</comment>